<protein>
    <submittedName>
        <fullName evidence="4">AbfB domain-containing protein</fullName>
    </submittedName>
</protein>
<dbReference type="CDD" id="cd23399">
    <property type="entry name" value="beta-trefoil_ABD_ABFB"/>
    <property type="match status" value="1"/>
</dbReference>
<feature type="coiled-coil region" evidence="1">
    <location>
        <begin position="199"/>
        <end position="226"/>
    </location>
</feature>
<gene>
    <name evidence="4" type="ORF">ACFSYJ_44435</name>
</gene>
<comment type="caution">
    <text evidence="4">The sequence shown here is derived from an EMBL/GenBank/DDBJ whole genome shotgun (WGS) entry which is preliminary data.</text>
</comment>
<dbReference type="InterPro" id="IPR007934">
    <property type="entry name" value="AbfB_ABD"/>
</dbReference>
<feature type="signal peptide" evidence="2">
    <location>
        <begin position="1"/>
        <end position="31"/>
    </location>
</feature>
<dbReference type="InterPro" id="IPR005506">
    <property type="entry name" value="DUF312_ALF"/>
</dbReference>
<dbReference type="InterPro" id="IPR013207">
    <property type="entry name" value="LGFP"/>
</dbReference>
<dbReference type="SUPFAM" id="SSF110221">
    <property type="entry name" value="AbfB domain"/>
    <property type="match status" value="1"/>
</dbReference>
<name>A0ABW5GYR5_9PSEU</name>
<dbReference type="EMBL" id="JBHUKU010000036">
    <property type="protein sequence ID" value="MFD2465722.1"/>
    <property type="molecule type" value="Genomic_DNA"/>
</dbReference>
<evidence type="ECO:0000313" key="4">
    <source>
        <dbReference type="EMBL" id="MFD2465722.1"/>
    </source>
</evidence>
<dbReference type="InterPro" id="IPR036195">
    <property type="entry name" value="AbfB_ABD_sf"/>
</dbReference>
<evidence type="ECO:0000259" key="3">
    <source>
        <dbReference type="Pfam" id="PF05270"/>
    </source>
</evidence>
<evidence type="ECO:0000256" key="2">
    <source>
        <dbReference type="SAM" id="SignalP"/>
    </source>
</evidence>
<organism evidence="4 5">
    <name type="scientific">Amycolatopsis samaneae</name>
    <dbReference type="NCBI Taxonomy" id="664691"/>
    <lineage>
        <taxon>Bacteria</taxon>
        <taxon>Bacillati</taxon>
        <taxon>Actinomycetota</taxon>
        <taxon>Actinomycetes</taxon>
        <taxon>Pseudonocardiales</taxon>
        <taxon>Pseudonocardiaceae</taxon>
        <taxon>Amycolatopsis</taxon>
    </lineage>
</organism>
<keyword evidence="2" id="KW-0732">Signal</keyword>
<dbReference type="RefSeq" id="WP_345408527.1">
    <property type="nucleotide sequence ID" value="NZ_BAABHG010000029.1"/>
</dbReference>
<proteinExistence type="predicted"/>
<sequence length="681" mass="74282">MKKRPGVLSRAVIAATGVTLLVGLAGVPAQAAPENTKTAAAEAAAVPEATLEDKVRAAAVLGIVAGDDLLVLNDRNFVIALWRKATGSEVRASAELAFSGSDAECTQWIKTGIHEAKKRDDVNEIRDAELAKQARELKQRAAAVIGISAGDDLLILSYKDFVYALWERATGPKVKAAALAAFGKDEAAQKEFLRNGILVAREQDEKDKAEQDHEHTEAEKARLAAREAKSRAASVLGIVATENLLILPDDNFVREIWNRAKPGTEVAAAAERALRSPNPADWKAFIDTGIYDASKRDNAIELQKKAAADRKRLEELKVRAENSKVHPTLVAAATRMLASGTVDEIDHFLRIGQTEDAVLRQSLQADTLGSRGSYIRGQQGSQAIIAFGNAAPVPGEGADATWKVVPGLADIDCHSFESVTKPGTYLRQLDYKVLIAPSDGTPRFYNDATWCSKPGLEPNGVSLESKSAPGRFLRHYGGLLYAADRSGAHPYDAAHLFEIDSFWRVHGENPTTSAIARRWLNDDYIRGRVGDAVAEEKADGDVRYRDYKNGRLTWTKEIGVKEIEGAIFARYQEQNLLKNDNYGPPVTDETGTPDGRGRYNHFKGGGSIYWTSATDAHLVYGAIKDRWRTLDWERSYLGYPTSDEFAVPEGRRNCFEHGSITFNATTLAVTDVRGACTPPAK</sequence>
<feature type="domain" description="Alpha-L-arabinofuranosidase B arabinose-binding" evidence="3">
    <location>
        <begin position="365"/>
        <end position="504"/>
    </location>
</feature>
<dbReference type="Pfam" id="PF05270">
    <property type="entry name" value="AbfB"/>
    <property type="match status" value="1"/>
</dbReference>
<keyword evidence="1" id="KW-0175">Coiled coil</keyword>
<feature type="chain" id="PRO_5046597853" evidence="2">
    <location>
        <begin position="32"/>
        <end position="681"/>
    </location>
</feature>
<dbReference type="Proteomes" id="UP001597419">
    <property type="component" value="Unassembled WGS sequence"/>
</dbReference>
<evidence type="ECO:0000313" key="5">
    <source>
        <dbReference type="Proteomes" id="UP001597419"/>
    </source>
</evidence>
<reference evidence="5" key="1">
    <citation type="journal article" date="2019" name="Int. J. Syst. Evol. Microbiol.">
        <title>The Global Catalogue of Microorganisms (GCM) 10K type strain sequencing project: providing services to taxonomists for standard genome sequencing and annotation.</title>
        <authorList>
            <consortium name="The Broad Institute Genomics Platform"/>
            <consortium name="The Broad Institute Genome Sequencing Center for Infectious Disease"/>
            <person name="Wu L."/>
            <person name="Ma J."/>
        </authorList>
    </citation>
    <scope>NUCLEOTIDE SEQUENCE [LARGE SCALE GENOMIC DNA]</scope>
    <source>
        <strain evidence="5">CGMCC 4.7643</strain>
    </source>
</reference>
<dbReference type="Pfam" id="PF08310">
    <property type="entry name" value="LGFP"/>
    <property type="match status" value="3"/>
</dbReference>
<keyword evidence="5" id="KW-1185">Reference proteome</keyword>
<evidence type="ECO:0000256" key="1">
    <source>
        <dbReference type="SAM" id="Coils"/>
    </source>
</evidence>
<dbReference type="Gene3D" id="2.80.10.50">
    <property type="match status" value="1"/>
</dbReference>
<accession>A0ABW5GYR5</accession>
<dbReference type="Pfam" id="PF03752">
    <property type="entry name" value="ALF"/>
    <property type="match status" value="1"/>
</dbReference>